<protein>
    <submittedName>
        <fullName evidence="2">Uncharacterized protein</fullName>
    </submittedName>
</protein>
<sequence length="195" mass="22952">MSNLENLRESVIEQAHEKGRMKLLDSKKKIDDEFEMQKSLIIKKKEAEHERKLKELQQKYQIIFQQLKNKERQSTLVSKQKILKELFQSALLEMESWSADKEMEFIYRILEQYSQQEVIVTFGEQTLAKFNLEQLEKLKFSFPNYLFSEQPISNESGLLISIGKIDDNYLYKTLIGSISKEESSSIANQIFINQG</sequence>
<feature type="coiled-coil region" evidence="1">
    <location>
        <begin position="39"/>
        <end position="73"/>
    </location>
</feature>
<evidence type="ECO:0000256" key="1">
    <source>
        <dbReference type="SAM" id="Coils"/>
    </source>
</evidence>
<keyword evidence="3" id="KW-1185">Reference proteome</keyword>
<dbReference type="EMBL" id="PKIG01000005">
    <property type="protein sequence ID" value="PLA03664.1"/>
    <property type="molecule type" value="Genomic_DNA"/>
</dbReference>
<evidence type="ECO:0000313" key="2">
    <source>
        <dbReference type="EMBL" id="PLA03664.1"/>
    </source>
</evidence>
<dbReference type="RefSeq" id="WP_101776869.1">
    <property type="nucleotide sequence ID" value="NZ_PKIG01000005.1"/>
</dbReference>
<evidence type="ECO:0000313" key="3">
    <source>
        <dbReference type="Proteomes" id="UP000234761"/>
    </source>
</evidence>
<name>A0A2I1UCS6_STROR</name>
<accession>A0A2I1UCS6</accession>
<dbReference type="Proteomes" id="UP000234761">
    <property type="component" value="Unassembled WGS sequence"/>
</dbReference>
<reference evidence="2 3" key="1">
    <citation type="submission" date="2017-12" db="EMBL/GenBank/DDBJ databases">
        <title>Phylogenetic diversity of female urinary microbiome.</title>
        <authorList>
            <person name="Thomas-White K."/>
            <person name="Wolfe A.J."/>
        </authorList>
    </citation>
    <scope>NUCLEOTIDE SEQUENCE [LARGE SCALE GENOMIC DNA]</scope>
    <source>
        <strain evidence="2 3">UMB0832</strain>
    </source>
</reference>
<dbReference type="AlphaFoldDB" id="A0A2I1UCS6"/>
<keyword evidence="1" id="KW-0175">Coiled coil</keyword>
<gene>
    <name evidence="2" type="ORF">CYK16_07960</name>
</gene>
<comment type="caution">
    <text evidence="2">The sequence shown here is derived from an EMBL/GenBank/DDBJ whole genome shotgun (WGS) entry which is preliminary data.</text>
</comment>
<proteinExistence type="predicted"/>
<organism evidence="2 3">
    <name type="scientific">Streptococcus oralis subsp. dentisani</name>
    <dbReference type="NCBI Taxonomy" id="1458253"/>
    <lineage>
        <taxon>Bacteria</taxon>
        <taxon>Bacillati</taxon>
        <taxon>Bacillota</taxon>
        <taxon>Bacilli</taxon>
        <taxon>Lactobacillales</taxon>
        <taxon>Streptococcaceae</taxon>
        <taxon>Streptococcus</taxon>
    </lineage>
</organism>